<feature type="compositionally biased region" description="Basic and acidic residues" evidence="1">
    <location>
        <begin position="82"/>
        <end position="96"/>
    </location>
</feature>
<dbReference type="EMBL" id="CAJGYO010000564">
    <property type="protein sequence ID" value="CAD6342627.1"/>
    <property type="molecule type" value="Genomic_DNA"/>
</dbReference>
<keyword evidence="3" id="KW-1185">Reference proteome</keyword>
<comment type="caution">
    <text evidence="2">The sequence shown here is derived from an EMBL/GenBank/DDBJ whole genome shotgun (WGS) entry which is preliminary data.</text>
</comment>
<evidence type="ECO:0000313" key="2">
    <source>
        <dbReference type="EMBL" id="CAD6342627.1"/>
    </source>
</evidence>
<name>A0A811SNK9_9POAL</name>
<reference evidence="2" key="1">
    <citation type="submission" date="2020-10" db="EMBL/GenBank/DDBJ databases">
        <authorList>
            <person name="Han B."/>
            <person name="Lu T."/>
            <person name="Zhao Q."/>
            <person name="Huang X."/>
            <person name="Zhao Y."/>
        </authorList>
    </citation>
    <scope>NUCLEOTIDE SEQUENCE</scope>
</reference>
<evidence type="ECO:0000256" key="1">
    <source>
        <dbReference type="SAM" id="MobiDB-lite"/>
    </source>
</evidence>
<dbReference type="Proteomes" id="UP000604825">
    <property type="component" value="Unassembled WGS sequence"/>
</dbReference>
<organism evidence="2 3">
    <name type="scientific">Miscanthus lutarioriparius</name>
    <dbReference type="NCBI Taxonomy" id="422564"/>
    <lineage>
        <taxon>Eukaryota</taxon>
        <taxon>Viridiplantae</taxon>
        <taxon>Streptophyta</taxon>
        <taxon>Embryophyta</taxon>
        <taxon>Tracheophyta</taxon>
        <taxon>Spermatophyta</taxon>
        <taxon>Magnoliopsida</taxon>
        <taxon>Liliopsida</taxon>
        <taxon>Poales</taxon>
        <taxon>Poaceae</taxon>
        <taxon>PACMAD clade</taxon>
        <taxon>Panicoideae</taxon>
        <taxon>Andropogonodae</taxon>
        <taxon>Andropogoneae</taxon>
        <taxon>Saccharinae</taxon>
        <taxon>Miscanthus</taxon>
    </lineage>
</organism>
<accession>A0A811SNK9</accession>
<proteinExistence type="predicted"/>
<gene>
    <name evidence="2" type="ORF">NCGR_LOCUS66725</name>
</gene>
<sequence length="148" mass="16735">MRLVSSTAPCSVSSYGPYWRNSPPRRHHPAPLAHRVACMTPAISAEVRAMVRSMDHATAGRPRRRRAHPAEAEAVRALPQRPHGDHRADQDARTEANADTDMSPEAQEFKQIIDELVPYMGTANRWDYLPVLRWFDVFGVRNKILDAV</sequence>
<dbReference type="OrthoDB" id="10574899at2759"/>
<evidence type="ECO:0000313" key="3">
    <source>
        <dbReference type="Proteomes" id="UP000604825"/>
    </source>
</evidence>
<feature type="region of interest" description="Disordered" evidence="1">
    <location>
        <begin position="56"/>
        <end position="102"/>
    </location>
</feature>
<protein>
    <submittedName>
        <fullName evidence="2">Uncharacterized protein</fullName>
    </submittedName>
</protein>
<dbReference type="AlphaFoldDB" id="A0A811SNK9"/>